<dbReference type="EMBL" id="BMAR01000006">
    <property type="protein sequence ID" value="GFR43904.1"/>
    <property type="molecule type" value="Genomic_DNA"/>
</dbReference>
<dbReference type="Proteomes" id="UP001054857">
    <property type="component" value="Unassembled WGS sequence"/>
</dbReference>
<feature type="region of interest" description="Disordered" evidence="1">
    <location>
        <begin position="382"/>
        <end position="410"/>
    </location>
</feature>
<sequence length="645" mass="66951">CRPTTCTVLLKGAPLELLRRLKAVLGFALLAAWNQRLETAFLADLLTAAVAAAGEEAYLSASNPPTGGNTSTTHFPPTSSSSFSSSSPSFSVPSLAFFRAAAASSIRRSLAASCERGIPGILLSISPHCNAWDDSLIAEWLQQGFNFPHLGPQQGMLGGEAATQGRQQQEQQQGRQLRLVSSAQQEADQRQLAQLMQEQQPQLVADVAGGGAAGLPGQAAASLGAAAAEGADCGETAAAASAAAVPGAGAPLQSEPTFAGAVAADTAATAAAAAERPDGCREEAAAPTVAGECASPPAAGAAGGEGGAGGGVAAAAAEVAPPSASALQSPFASQACQGAQQQPPQQPGSGGAAAAAAGGGEQSASASATTAFAAAAGGLNTSRRQTDADGIDGPQPSEAAAHPQQQYLARQRSAALKQQAALAVLQGQRIYSQQRIFVTCMFRRSRDRHLCDPFQVKQIDYYHRSSDVPLIRYIKMCTQQGWSCPGAGCPDPFTAHESVFFFGSHKLTIFYSTLPPVQALPGEEKNQIWHWTRPIGRGREGSAACRRVPLSPDSCYLSMGRFLELSFSADGLDIFGRSLHYDHVRYFGLGRTLVCMFPERTAVYVMQLPDVVMSYSQSAQAKWLKQEAAELAAEANDAFDAIEGL</sequence>
<gene>
    <name evidence="2" type="ORF">Agub_g5038</name>
</gene>
<comment type="caution">
    <text evidence="2">The sequence shown here is derived from an EMBL/GenBank/DDBJ whole genome shotgun (WGS) entry which is preliminary data.</text>
</comment>
<dbReference type="GO" id="GO:0046854">
    <property type="term" value="P:phosphatidylinositol phosphate biosynthetic process"/>
    <property type="evidence" value="ECO:0007669"/>
    <property type="project" value="TreeGrafter"/>
</dbReference>
<evidence type="ECO:0000313" key="3">
    <source>
        <dbReference type="Proteomes" id="UP001054857"/>
    </source>
</evidence>
<accession>A0AAD3DL76</accession>
<reference evidence="2 3" key="1">
    <citation type="journal article" date="2021" name="Sci. Rep.">
        <title>Genome sequencing of the multicellular alga Astrephomene provides insights into convergent evolution of germ-soma differentiation.</title>
        <authorList>
            <person name="Yamashita S."/>
            <person name="Yamamoto K."/>
            <person name="Matsuzaki R."/>
            <person name="Suzuki S."/>
            <person name="Yamaguchi H."/>
            <person name="Hirooka S."/>
            <person name="Minakuchi Y."/>
            <person name="Miyagishima S."/>
            <person name="Kawachi M."/>
            <person name="Toyoda A."/>
            <person name="Nozaki H."/>
        </authorList>
    </citation>
    <scope>NUCLEOTIDE SEQUENCE [LARGE SCALE GENOMIC DNA]</scope>
    <source>
        <strain evidence="2 3">NIES-4017</strain>
    </source>
</reference>
<dbReference type="AlphaFoldDB" id="A0AAD3DL76"/>
<feature type="region of interest" description="Disordered" evidence="1">
    <location>
        <begin position="61"/>
        <end position="82"/>
    </location>
</feature>
<proteinExistence type="predicted"/>
<keyword evidence="3" id="KW-1185">Reference proteome</keyword>
<feature type="non-terminal residue" evidence="2">
    <location>
        <position position="645"/>
    </location>
</feature>
<evidence type="ECO:0000313" key="2">
    <source>
        <dbReference type="EMBL" id="GFR43904.1"/>
    </source>
</evidence>
<protein>
    <submittedName>
        <fullName evidence="2">Uncharacterized protein</fullName>
    </submittedName>
</protein>
<evidence type="ECO:0000256" key="1">
    <source>
        <dbReference type="SAM" id="MobiDB-lite"/>
    </source>
</evidence>
<feature type="compositionally biased region" description="Low complexity" evidence="1">
    <location>
        <begin position="159"/>
        <end position="173"/>
    </location>
</feature>
<feature type="region of interest" description="Disordered" evidence="1">
    <location>
        <begin position="325"/>
        <end position="357"/>
    </location>
</feature>
<feature type="non-terminal residue" evidence="2">
    <location>
        <position position="1"/>
    </location>
</feature>
<organism evidence="2 3">
    <name type="scientific">Astrephomene gubernaculifera</name>
    <dbReference type="NCBI Taxonomy" id="47775"/>
    <lineage>
        <taxon>Eukaryota</taxon>
        <taxon>Viridiplantae</taxon>
        <taxon>Chlorophyta</taxon>
        <taxon>core chlorophytes</taxon>
        <taxon>Chlorophyceae</taxon>
        <taxon>CS clade</taxon>
        <taxon>Chlamydomonadales</taxon>
        <taxon>Astrephomenaceae</taxon>
        <taxon>Astrephomene</taxon>
    </lineage>
</organism>
<feature type="compositionally biased region" description="Low complexity" evidence="1">
    <location>
        <begin position="70"/>
        <end position="82"/>
    </location>
</feature>
<feature type="compositionally biased region" description="Low complexity" evidence="1">
    <location>
        <begin position="325"/>
        <end position="343"/>
    </location>
</feature>
<dbReference type="PANTHER" id="PTHR45748:SF7">
    <property type="entry name" value="1-PHOSPHATIDYLINOSITOL 3-PHOSPHATE 5-KINASE-RELATED"/>
    <property type="match status" value="1"/>
</dbReference>
<dbReference type="GO" id="GO:0000285">
    <property type="term" value="F:1-phosphatidylinositol-3-phosphate 5-kinase activity"/>
    <property type="evidence" value="ECO:0007669"/>
    <property type="project" value="TreeGrafter"/>
</dbReference>
<dbReference type="PANTHER" id="PTHR45748">
    <property type="entry name" value="1-PHOSPHATIDYLINOSITOL 3-PHOSPHATE 5-KINASE-RELATED"/>
    <property type="match status" value="1"/>
</dbReference>
<feature type="region of interest" description="Disordered" evidence="1">
    <location>
        <begin position="151"/>
        <end position="173"/>
    </location>
</feature>
<dbReference type="GO" id="GO:0010008">
    <property type="term" value="C:endosome membrane"/>
    <property type="evidence" value="ECO:0007669"/>
    <property type="project" value="TreeGrafter"/>
</dbReference>
<name>A0AAD3DL76_9CHLO</name>